<proteinExistence type="predicted"/>
<reference evidence="1 2" key="1">
    <citation type="journal article" date="2021" name="Elife">
        <title>Chloroplast acquisition without the gene transfer in kleptoplastic sea slugs, Plakobranchus ocellatus.</title>
        <authorList>
            <person name="Maeda T."/>
            <person name="Takahashi S."/>
            <person name="Yoshida T."/>
            <person name="Shimamura S."/>
            <person name="Takaki Y."/>
            <person name="Nagai Y."/>
            <person name="Toyoda A."/>
            <person name="Suzuki Y."/>
            <person name="Arimoto A."/>
            <person name="Ishii H."/>
            <person name="Satoh N."/>
            <person name="Nishiyama T."/>
            <person name="Hasebe M."/>
            <person name="Maruyama T."/>
            <person name="Minagawa J."/>
            <person name="Obokata J."/>
            <person name="Shigenobu S."/>
        </authorList>
    </citation>
    <scope>NUCLEOTIDE SEQUENCE [LARGE SCALE GENOMIC DNA]</scope>
</reference>
<dbReference type="AlphaFoldDB" id="A0AAV4DSF2"/>
<keyword evidence="2" id="KW-1185">Reference proteome</keyword>
<protein>
    <submittedName>
        <fullName evidence="1">Uncharacterized protein</fullName>
    </submittedName>
</protein>
<dbReference type="Proteomes" id="UP000735302">
    <property type="component" value="Unassembled WGS sequence"/>
</dbReference>
<dbReference type="EMBL" id="BLXT01008234">
    <property type="protein sequence ID" value="GFO46919.1"/>
    <property type="molecule type" value="Genomic_DNA"/>
</dbReference>
<sequence length="116" mass="13067">MFLDRKPGTKRRRQAAVRVAGRDNSVHTCLERVIAKKGGEKINCKDIREGRGDNKAAEWCTGEEKTHNYDSRARAGLDNYRPSPAEYIPDRCAGWACCTLRQSSIINTMPLCLQGR</sequence>
<name>A0AAV4DSF2_9GAST</name>
<evidence type="ECO:0000313" key="1">
    <source>
        <dbReference type="EMBL" id="GFO46919.1"/>
    </source>
</evidence>
<comment type="caution">
    <text evidence="1">The sequence shown here is derived from an EMBL/GenBank/DDBJ whole genome shotgun (WGS) entry which is preliminary data.</text>
</comment>
<accession>A0AAV4DSF2</accession>
<evidence type="ECO:0000313" key="2">
    <source>
        <dbReference type="Proteomes" id="UP000735302"/>
    </source>
</evidence>
<gene>
    <name evidence="1" type="ORF">PoB_007342400</name>
</gene>
<organism evidence="1 2">
    <name type="scientific">Plakobranchus ocellatus</name>
    <dbReference type="NCBI Taxonomy" id="259542"/>
    <lineage>
        <taxon>Eukaryota</taxon>
        <taxon>Metazoa</taxon>
        <taxon>Spiralia</taxon>
        <taxon>Lophotrochozoa</taxon>
        <taxon>Mollusca</taxon>
        <taxon>Gastropoda</taxon>
        <taxon>Heterobranchia</taxon>
        <taxon>Euthyneura</taxon>
        <taxon>Panpulmonata</taxon>
        <taxon>Sacoglossa</taxon>
        <taxon>Placobranchoidea</taxon>
        <taxon>Plakobranchidae</taxon>
        <taxon>Plakobranchus</taxon>
    </lineage>
</organism>